<evidence type="ECO:0000313" key="4">
    <source>
        <dbReference type="Proteomes" id="UP001428817"/>
    </source>
</evidence>
<organism evidence="3 4">
    <name type="scientific">Pseudonocardia eucalypti</name>
    <dbReference type="NCBI Taxonomy" id="648755"/>
    <lineage>
        <taxon>Bacteria</taxon>
        <taxon>Bacillati</taxon>
        <taxon>Actinomycetota</taxon>
        <taxon>Actinomycetes</taxon>
        <taxon>Pseudonocardiales</taxon>
        <taxon>Pseudonocardiaceae</taxon>
        <taxon>Pseudonocardia</taxon>
    </lineage>
</organism>
<dbReference type="InterPro" id="IPR013830">
    <property type="entry name" value="SGNH_hydro"/>
</dbReference>
<name>A0ABP9PG97_9PSEU</name>
<dbReference type="SUPFAM" id="SSF52266">
    <property type="entry name" value="SGNH hydrolase"/>
    <property type="match status" value="1"/>
</dbReference>
<dbReference type="Pfam" id="PF13472">
    <property type="entry name" value="Lipase_GDSL_2"/>
    <property type="match status" value="1"/>
</dbReference>
<proteinExistence type="predicted"/>
<dbReference type="GO" id="GO:0016787">
    <property type="term" value="F:hydrolase activity"/>
    <property type="evidence" value="ECO:0007669"/>
    <property type="project" value="UniProtKB-KW"/>
</dbReference>
<keyword evidence="3" id="KW-0378">Hydrolase</keyword>
<dbReference type="PANTHER" id="PTHR43784:SF2">
    <property type="entry name" value="GDSL-LIKE LIPASE_ACYLHYDROLASE, PUTATIVE (AFU_ORTHOLOGUE AFUA_2G00820)-RELATED"/>
    <property type="match status" value="1"/>
</dbReference>
<evidence type="ECO:0000259" key="2">
    <source>
        <dbReference type="Pfam" id="PF13472"/>
    </source>
</evidence>
<protein>
    <submittedName>
        <fullName evidence="3">SGNH/GDSL hydrolase family protein</fullName>
    </submittedName>
</protein>
<keyword evidence="4" id="KW-1185">Reference proteome</keyword>
<evidence type="ECO:0000256" key="1">
    <source>
        <dbReference type="SAM" id="MobiDB-lite"/>
    </source>
</evidence>
<dbReference type="PANTHER" id="PTHR43784">
    <property type="entry name" value="GDSL-LIKE LIPASE/ACYLHYDROLASE, PUTATIVE (AFU_ORTHOLOGUE AFUA_2G00820)-RELATED"/>
    <property type="match status" value="1"/>
</dbReference>
<dbReference type="RefSeq" id="WP_185058573.1">
    <property type="nucleotide sequence ID" value="NZ_BAABJP010000001.1"/>
</dbReference>
<feature type="domain" description="SGNH hydrolase-type esterase" evidence="2">
    <location>
        <begin position="10"/>
        <end position="182"/>
    </location>
</feature>
<reference evidence="4" key="1">
    <citation type="journal article" date="2019" name="Int. J. Syst. Evol. Microbiol.">
        <title>The Global Catalogue of Microorganisms (GCM) 10K type strain sequencing project: providing services to taxonomists for standard genome sequencing and annotation.</title>
        <authorList>
            <consortium name="The Broad Institute Genomics Platform"/>
            <consortium name="The Broad Institute Genome Sequencing Center for Infectious Disease"/>
            <person name="Wu L."/>
            <person name="Ma J."/>
        </authorList>
    </citation>
    <scope>NUCLEOTIDE SEQUENCE [LARGE SCALE GENOMIC DNA]</scope>
    <source>
        <strain evidence="4">JCM 18303</strain>
    </source>
</reference>
<dbReference type="EMBL" id="BAABJP010000001">
    <property type="protein sequence ID" value="GAA5145287.1"/>
    <property type="molecule type" value="Genomic_DNA"/>
</dbReference>
<dbReference type="InterPro" id="IPR053140">
    <property type="entry name" value="GDSL_Rv0518-like"/>
</dbReference>
<sequence>MRTTWSSYVALGDSFTEGLDDRRDDGTPRGWADRLAERLAQDAPDFRYANLAVRGKLLDQVVNDQVPVAERLRPDLITFSAGGNDIIRPRCSPDSVAERFDAALARLVATGADVVIFAGFDTRRMPMLSTIRGRIATFNELLRTIADARGCRVVDLWAMQPLSDPRSWGRDRLHLTPDGHRRVALRTLEVLGLPVTENWREPLAVADPYPWARRRQEDLDWARNYLVPFLANWARGRQTGEGFAPKRPQLMPMFDPSSREAAY</sequence>
<dbReference type="Gene3D" id="3.40.50.1110">
    <property type="entry name" value="SGNH hydrolase"/>
    <property type="match status" value="1"/>
</dbReference>
<dbReference type="CDD" id="cd01832">
    <property type="entry name" value="SGNH_hydrolase_like_1"/>
    <property type="match status" value="1"/>
</dbReference>
<gene>
    <name evidence="3" type="ORF">GCM10023321_02940</name>
</gene>
<dbReference type="InterPro" id="IPR036514">
    <property type="entry name" value="SGNH_hydro_sf"/>
</dbReference>
<accession>A0ABP9PG97</accession>
<dbReference type="Proteomes" id="UP001428817">
    <property type="component" value="Unassembled WGS sequence"/>
</dbReference>
<evidence type="ECO:0000313" key="3">
    <source>
        <dbReference type="EMBL" id="GAA5145287.1"/>
    </source>
</evidence>
<comment type="caution">
    <text evidence="3">The sequence shown here is derived from an EMBL/GenBank/DDBJ whole genome shotgun (WGS) entry which is preliminary data.</text>
</comment>
<feature type="region of interest" description="Disordered" evidence="1">
    <location>
        <begin position="241"/>
        <end position="263"/>
    </location>
</feature>